<protein>
    <submittedName>
        <fullName evidence="1">Uncharacterized protein</fullName>
    </submittedName>
</protein>
<dbReference type="Proteomes" id="UP000799778">
    <property type="component" value="Unassembled WGS sequence"/>
</dbReference>
<organism evidence="1 2">
    <name type="scientific">Aaosphaeria arxii CBS 175.79</name>
    <dbReference type="NCBI Taxonomy" id="1450172"/>
    <lineage>
        <taxon>Eukaryota</taxon>
        <taxon>Fungi</taxon>
        <taxon>Dikarya</taxon>
        <taxon>Ascomycota</taxon>
        <taxon>Pezizomycotina</taxon>
        <taxon>Dothideomycetes</taxon>
        <taxon>Pleosporomycetidae</taxon>
        <taxon>Pleosporales</taxon>
        <taxon>Pleosporales incertae sedis</taxon>
        <taxon>Aaosphaeria</taxon>
    </lineage>
</organism>
<dbReference type="OrthoDB" id="4146887at2759"/>
<keyword evidence="2" id="KW-1185">Reference proteome</keyword>
<dbReference type="GeneID" id="54284296"/>
<dbReference type="RefSeq" id="XP_033386924.1">
    <property type="nucleotide sequence ID" value="XM_033526899.1"/>
</dbReference>
<sequence>MSSRLQNWWLPDEGIARIVIQAAIQQYLGPDALVKRGENEGKSGYWITGPRMLTAVCLFPNL</sequence>
<dbReference type="PANTHER" id="PTHR39609">
    <property type="entry name" value="RFEG-RELATED"/>
    <property type="match status" value="1"/>
</dbReference>
<dbReference type="PANTHER" id="PTHR39609:SF2">
    <property type="entry name" value="TRANSCRIPTION FACTOR RFEG"/>
    <property type="match status" value="1"/>
</dbReference>
<dbReference type="EMBL" id="ML978067">
    <property type="protein sequence ID" value="KAF2018585.1"/>
    <property type="molecule type" value="Genomic_DNA"/>
</dbReference>
<evidence type="ECO:0000313" key="2">
    <source>
        <dbReference type="Proteomes" id="UP000799778"/>
    </source>
</evidence>
<reference evidence="1" key="1">
    <citation type="journal article" date="2020" name="Stud. Mycol.">
        <title>101 Dothideomycetes genomes: a test case for predicting lifestyles and emergence of pathogens.</title>
        <authorList>
            <person name="Haridas S."/>
            <person name="Albert R."/>
            <person name="Binder M."/>
            <person name="Bloem J."/>
            <person name="Labutti K."/>
            <person name="Salamov A."/>
            <person name="Andreopoulos B."/>
            <person name="Baker S."/>
            <person name="Barry K."/>
            <person name="Bills G."/>
            <person name="Bluhm B."/>
            <person name="Cannon C."/>
            <person name="Castanera R."/>
            <person name="Culley D."/>
            <person name="Daum C."/>
            <person name="Ezra D."/>
            <person name="Gonzalez J."/>
            <person name="Henrissat B."/>
            <person name="Kuo A."/>
            <person name="Liang C."/>
            <person name="Lipzen A."/>
            <person name="Lutzoni F."/>
            <person name="Magnuson J."/>
            <person name="Mondo S."/>
            <person name="Nolan M."/>
            <person name="Ohm R."/>
            <person name="Pangilinan J."/>
            <person name="Park H.-J."/>
            <person name="Ramirez L."/>
            <person name="Alfaro M."/>
            <person name="Sun H."/>
            <person name="Tritt A."/>
            <person name="Yoshinaga Y."/>
            <person name="Zwiers L.-H."/>
            <person name="Turgeon B."/>
            <person name="Goodwin S."/>
            <person name="Spatafora J."/>
            <person name="Crous P."/>
            <person name="Grigoriev I."/>
        </authorList>
    </citation>
    <scope>NUCLEOTIDE SEQUENCE</scope>
    <source>
        <strain evidence="1">CBS 175.79</strain>
    </source>
</reference>
<dbReference type="AlphaFoldDB" id="A0A6A5XZ39"/>
<proteinExistence type="predicted"/>
<accession>A0A6A5XZ39</accession>
<name>A0A6A5XZ39_9PLEO</name>
<evidence type="ECO:0000313" key="1">
    <source>
        <dbReference type="EMBL" id="KAF2018585.1"/>
    </source>
</evidence>
<gene>
    <name evidence="1" type="ORF">BU24DRAFT_418106</name>
</gene>